<name>A0A6N8I322_9FIRM</name>
<dbReference type="Proteomes" id="UP000469440">
    <property type="component" value="Unassembled WGS sequence"/>
</dbReference>
<protein>
    <recommendedName>
        <fullName evidence="1">Transposase InsH N-terminal domain-containing protein</fullName>
    </recommendedName>
</protein>
<gene>
    <name evidence="2" type="ORF">CAFE_32240</name>
</gene>
<dbReference type="Pfam" id="PF05598">
    <property type="entry name" value="DUF772"/>
    <property type="match status" value="1"/>
</dbReference>
<dbReference type="AlphaFoldDB" id="A0A6N8I322"/>
<dbReference type="PANTHER" id="PTHR35604">
    <property type="entry name" value="TRANSPOSASE INSH FOR INSERTION SEQUENCE ELEMENT IS5A-RELATED"/>
    <property type="match status" value="1"/>
</dbReference>
<feature type="domain" description="Transposase InsH N-terminal" evidence="1">
    <location>
        <begin position="18"/>
        <end position="113"/>
    </location>
</feature>
<dbReference type="InterPro" id="IPR008490">
    <property type="entry name" value="Transposase_InsH_N"/>
</dbReference>
<dbReference type="PANTHER" id="PTHR35604:SF2">
    <property type="entry name" value="TRANSPOSASE INSH FOR INSERTION SEQUENCE ELEMENT IS5A-RELATED"/>
    <property type="match status" value="1"/>
</dbReference>
<organism evidence="2 3">
    <name type="scientific">Caproicibacter fermentans</name>
    <dbReference type="NCBI Taxonomy" id="2576756"/>
    <lineage>
        <taxon>Bacteria</taxon>
        <taxon>Bacillati</taxon>
        <taxon>Bacillota</taxon>
        <taxon>Clostridia</taxon>
        <taxon>Eubacteriales</taxon>
        <taxon>Acutalibacteraceae</taxon>
        <taxon>Caproicibacter</taxon>
    </lineage>
</organism>
<comment type="caution">
    <text evidence="2">The sequence shown here is derived from an EMBL/GenBank/DDBJ whole genome shotgun (WGS) entry which is preliminary data.</text>
</comment>
<keyword evidence="3" id="KW-1185">Reference proteome</keyword>
<accession>A0A6N8I322</accession>
<dbReference type="EMBL" id="VWXL01000095">
    <property type="protein sequence ID" value="MVB12484.1"/>
    <property type="molecule type" value="Genomic_DNA"/>
</dbReference>
<sequence>MLNEKSNDGRKQVGFYRMEDLVPKEHVREIDKAIDFSFIYDLVKDKYSEDTGRPSFDPVVLFKIVFIQYLFGIRSMRQTIKEIEVNAAYRWFLGYDWNDPIPHFTTFGKNYSRRFEGTDIFEQIFTHILLEAVKLKYVDPKAVFIDSTHIKASANRNKKMKMQVQMEAQHYHKELMEEIKQRSGSTWEKEVEIKRLEVQTKIRLFIHFVLSQKSTVKVPLGLKSRTAFCLQSEEQTDPAPFVSLDCFGKLF</sequence>
<evidence type="ECO:0000313" key="3">
    <source>
        <dbReference type="Proteomes" id="UP000469440"/>
    </source>
</evidence>
<reference evidence="2 3" key="1">
    <citation type="submission" date="2019-09" db="EMBL/GenBank/DDBJ databases">
        <title>Genome sequence of Clostridium sp. EA1.</title>
        <authorList>
            <person name="Poehlein A."/>
            <person name="Bengelsdorf F.R."/>
            <person name="Daniel R."/>
        </authorList>
    </citation>
    <scope>NUCLEOTIDE SEQUENCE [LARGE SCALE GENOMIC DNA]</scope>
    <source>
        <strain evidence="2 3">EA1</strain>
    </source>
</reference>
<evidence type="ECO:0000313" key="2">
    <source>
        <dbReference type="EMBL" id="MVB12484.1"/>
    </source>
</evidence>
<evidence type="ECO:0000259" key="1">
    <source>
        <dbReference type="Pfam" id="PF05598"/>
    </source>
</evidence>
<proteinExistence type="predicted"/>